<evidence type="ECO:0000256" key="7">
    <source>
        <dbReference type="ARBA" id="ARBA00022741"/>
    </source>
</evidence>
<evidence type="ECO:0000256" key="1">
    <source>
        <dbReference type="ARBA" id="ARBA00004370"/>
    </source>
</evidence>
<dbReference type="GO" id="GO:0004672">
    <property type="term" value="F:protein kinase activity"/>
    <property type="evidence" value="ECO:0007669"/>
    <property type="project" value="InterPro"/>
</dbReference>
<dbReference type="Gene3D" id="3.80.10.10">
    <property type="entry name" value="Ribonuclease Inhibitor"/>
    <property type="match status" value="2"/>
</dbReference>
<dbReference type="InterPro" id="IPR001245">
    <property type="entry name" value="Ser-Thr/Tyr_kinase_cat_dom"/>
</dbReference>
<keyword evidence="4 12" id="KW-0812">Transmembrane</keyword>
<evidence type="ECO:0000256" key="6">
    <source>
        <dbReference type="ARBA" id="ARBA00022737"/>
    </source>
</evidence>
<organism evidence="15">
    <name type="scientific">Oryza sativa subsp. japonica</name>
    <name type="common">Rice</name>
    <dbReference type="NCBI Taxonomy" id="39947"/>
    <lineage>
        <taxon>Eukaryota</taxon>
        <taxon>Viridiplantae</taxon>
        <taxon>Streptophyta</taxon>
        <taxon>Embryophyta</taxon>
        <taxon>Tracheophyta</taxon>
        <taxon>Spermatophyta</taxon>
        <taxon>Magnoliopsida</taxon>
        <taxon>Liliopsida</taxon>
        <taxon>Poales</taxon>
        <taxon>Poaceae</taxon>
        <taxon>BOP clade</taxon>
        <taxon>Oryzoideae</taxon>
        <taxon>Oryzeae</taxon>
        <taxon>Oryzinae</taxon>
        <taxon>Oryza</taxon>
        <taxon>Oryza sativa</taxon>
    </lineage>
</organism>
<dbReference type="InterPro" id="IPR000719">
    <property type="entry name" value="Prot_kinase_dom"/>
</dbReference>
<dbReference type="Pfam" id="PF07714">
    <property type="entry name" value="PK_Tyr_Ser-Thr"/>
    <property type="match status" value="1"/>
</dbReference>
<evidence type="ECO:0000256" key="3">
    <source>
        <dbReference type="ARBA" id="ARBA00022614"/>
    </source>
</evidence>
<dbReference type="InterPro" id="IPR013210">
    <property type="entry name" value="LRR_N_plant-typ"/>
</dbReference>
<dbReference type="Pfam" id="PF08263">
    <property type="entry name" value="LRRNT_2"/>
    <property type="match status" value="1"/>
</dbReference>
<dbReference type="PANTHER" id="PTHR48010:SF55">
    <property type="entry name" value="OS01G0607900 PROTEIN"/>
    <property type="match status" value="1"/>
</dbReference>
<keyword evidence="6" id="KW-0677">Repeat</keyword>
<evidence type="ECO:0000256" key="2">
    <source>
        <dbReference type="ARBA" id="ARBA00022553"/>
    </source>
</evidence>
<evidence type="ECO:0000256" key="13">
    <source>
        <dbReference type="SAM" id="SignalP"/>
    </source>
</evidence>
<keyword evidence="5 13" id="KW-0732">Signal</keyword>
<keyword evidence="9 12" id="KW-1133">Transmembrane helix</keyword>
<reference evidence="15" key="2">
    <citation type="submission" date="2008-12" db="EMBL/GenBank/DDBJ databases">
        <title>Improved gene annotation of the rice (Oryza sativa) genomes.</title>
        <authorList>
            <person name="Wang J."/>
            <person name="Li R."/>
            <person name="Fan W."/>
            <person name="Huang Q."/>
            <person name="Zhang J."/>
            <person name="Zhou Y."/>
            <person name="Hu Y."/>
            <person name="Zi S."/>
            <person name="Li J."/>
            <person name="Ni P."/>
            <person name="Zheng H."/>
            <person name="Zhang Y."/>
            <person name="Zhao M."/>
            <person name="Hao Q."/>
            <person name="McDermott J."/>
            <person name="Samudrala R."/>
            <person name="Kristiansen K."/>
            <person name="Wong G.K.-S."/>
        </authorList>
    </citation>
    <scope>NUCLEOTIDE SEQUENCE</scope>
</reference>
<dbReference type="InterPro" id="IPR032675">
    <property type="entry name" value="LRR_dom_sf"/>
</dbReference>
<dbReference type="Proteomes" id="UP000007752">
    <property type="component" value="Chromosome 1"/>
</dbReference>
<evidence type="ECO:0000313" key="15">
    <source>
        <dbReference type="EMBL" id="EEE54963.1"/>
    </source>
</evidence>
<dbReference type="PROSITE" id="PS50011">
    <property type="entry name" value="PROTEIN_KINASE_DOM"/>
    <property type="match status" value="1"/>
</dbReference>
<dbReference type="Pfam" id="PF13855">
    <property type="entry name" value="LRR_8"/>
    <property type="match status" value="1"/>
</dbReference>
<sequence>MAGVVTRAVAAAVLVVVVVVAAAELVAAEPPPSERSALLAFLAATPHERRLGWNSSTSACGWVGVTCDAGNATVVQVRLPGVGLIGAIPPGTLGRLTNLQVLSLRSNRILGGIPDDVLQLPQLRLLFLQNNLLSGAIPPAVSKLAALERLVLSSNNLSGPIPFTLNNLTSLRALRLDGNKLSGNIPSISIQSLVVFNVSDNNLNGSIPASLARFPAEDFAGNLQLCGSPLPPCKSFFPSPSPSPGVSPADVPGAASSSKKRRLSGAAIAGIVVGAVVLALLLLVAAVLCAVSKRRRGASEGPKSTTAAAAGAGAAAARGVPPPGSGEGTGMTSSSKEDMGGASGSAAAAVAAVAAEPSRLVFVGKGAGYSFDLEDLLRASAEVLGKGSVGTSYKAVLEEGTTVVVKRLKDVAVARREFDAHMDALGKVEHRNVLPVRAYYFSKDEKLLVFDYLPNGSLSAMLHVCVSCHHGHGAMAALLGYYVRLHGFGVAWLGLARLHQNPISRTIDFLLAFTRQEANNSGAGGSGKTPLDWDARMRSALSAARGLAHLHTVHSLVHGNVKSSNVLLRPDADAAALSDFCLHPIFAPSSARPGAGGYRAPEVVDTRRPTYKADVYSLGVLLLELLTGKSPTHASLEGDGTLDLPRWVQSVVREEWTAEVFDVELVRLGASAEEEMVALLQVAMACVATVPDARPDAPDVVRMIEEIGGGHGRTTTEESEEGVRGTSEEERSRGTPPAAPTP</sequence>
<reference evidence="15" key="1">
    <citation type="journal article" date="2005" name="PLoS Biol.">
        <title>The genomes of Oryza sativa: a history of duplications.</title>
        <authorList>
            <person name="Yu J."/>
            <person name="Wang J."/>
            <person name="Lin W."/>
            <person name="Li S."/>
            <person name="Li H."/>
            <person name="Zhou J."/>
            <person name="Ni P."/>
            <person name="Dong W."/>
            <person name="Hu S."/>
            <person name="Zeng C."/>
            <person name="Zhang J."/>
            <person name="Zhang Y."/>
            <person name="Li R."/>
            <person name="Xu Z."/>
            <person name="Li S."/>
            <person name="Li X."/>
            <person name="Zheng H."/>
            <person name="Cong L."/>
            <person name="Lin L."/>
            <person name="Yin J."/>
            <person name="Geng J."/>
            <person name="Li G."/>
            <person name="Shi J."/>
            <person name="Liu J."/>
            <person name="Lv H."/>
            <person name="Li J."/>
            <person name="Wang J."/>
            <person name="Deng Y."/>
            <person name="Ran L."/>
            <person name="Shi X."/>
            <person name="Wang X."/>
            <person name="Wu Q."/>
            <person name="Li C."/>
            <person name="Ren X."/>
            <person name="Wang J."/>
            <person name="Wang X."/>
            <person name="Li D."/>
            <person name="Liu D."/>
            <person name="Zhang X."/>
            <person name="Ji Z."/>
            <person name="Zhao W."/>
            <person name="Sun Y."/>
            <person name="Zhang Z."/>
            <person name="Bao J."/>
            <person name="Han Y."/>
            <person name="Dong L."/>
            <person name="Ji J."/>
            <person name="Chen P."/>
            <person name="Wu S."/>
            <person name="Liu J."/>
            <person name="Xiao Y."/>
            <person name="Bu D."/>
            <person name="Tan J."/>
            <person name="Yang L."/>
            <person name="Ye C."/>
            <person name="Zhang J."/>
            <person name="Xu J."/>
            <person name="Zhou Y."/>
            <person name="Yu Y."/>
            <person name="Zhang B."/>
            <person name="Zhuang S."/>
            <person name="Wei H."/>
            <person name="Liu B."/>
            <person name="Lei M."/>
            <person name="Yu H."/>
            <person name="Li Y."/>
            <person name="Xu H."/>
            <person name="Wei S."/>
            <person name="He X."/>
            <person name="Fang L."/>
            <person name="Zhang Z."/>
            <person name="Zhang Y."/>
            <person name="Huang X."/>
            <person name="Su Z."/>
            <person name="Tong W."/>
            <person name="Li J."/>
            <person name="Tong Z."/>
            <person name="Li S."/>
            <person name="Ye J."/>
            <person name="Wang L."/>
            <person name="Fang L."/>
            <person name="Lei T."/>
            <person name="Chen C."/>
            <person name="Chen H."/>
            <person name="Xu Z."/>
            <person name="Li H."/>
            <person name="Huang H."/>
            <person name="Zhang F."/>
            <person name="Xu H."/>
            <person name="Li N."/>
            <person name="Zhao C."/>
            <person name="Li S."/>
            <person name="Dong L."/>
            <person name="Huang Y."/>
            <person name="Li L."/>
            <person name="Xi Y."/>
            <person name="Qi Q."/>
            <person name="Li W."/>
            <person name="Zhang B."/>
            <person name="Hu W."/>
            <person name="Zhang Y."/>
            <person name="Tian X."/>
            <person name="Jiao Y."/>
            <person name="Liang X."/>
            <person name="Jin J."/>
            <person name="Gao L."/>
            <person name="Zheng W."/>
            <person name="Hao B."/>
            <person name="Liu S."/>
            <person name="Wang W."/>
            <person name="Yuan L."/>
            <person name="Cao M."/>
            <person name="McDermott J."/>
            <person name="Samudrala R."/>
            <person name="Wang J."/>
            <person name="Wong G.K."/>
            <person name="Yang H."/>
        </authorList>
    </citation>
    <scope>NUCLEOTIDE SEQUENCE [LARGE SCALE GENOMIC DNA]</scope>
</reference>
<proteinExistence type="predicted"/>
<feature type="region of interest" description="Disordered" evidence="11">
    <location>
        <begin position="297"/>
        <end position="340"/>
    </location>
</feature>
<dbReference type="InterPro" id="IPR050994">
    <property type="entry name" value="At_inactive_RLKs"/>
</dbReference>
<evidence type="ECO:0000256" key="5">
    <source>
        <dbReference type="ARBA" id="ARBA00022729"/>
    </source>
</evidence>
<protein>
    <recommendedName>
        <fullName evidence="14">Protein kinase domain-containing protein</fullName>
    </recommendedName>
</protein>
<keyword evidence="3" id="KW-0433">Leucine-rich repeat</keyword>
<dbReference type="Pfam" id="PF00560">
    <property type="entry name" value="LRR_1"/>
    <property type="match status" value="2"/>
</dbReference>
<evidence type="ECO:0000256" key="11">
    <source>
        <dbReference type="SAM" id="MobiDB-lite"/>
    </source>
</evidence>
<evidence type="ECO:0000256" key="8">
    <source>
        <dbReference type="ARBA" id="ARBA00022840"/>
    </source>
</evidence>
<dbReference type="FunFam" id="3.80.10.10:FF:000234">
    <property type="entry name" value="Probable inactive receptor kinase RLK902"/>
    <property type="match status" value="1"/>
</dbReference>
<feature type="region of interest" description="Disordered" evidence="11">
    <location>
        <begin position="707"/>
        <end position="742"/>
    </location>
</feature>
<keyword evidence="8" id="KW-0067">ATP-binding</keyword>
<keyword evidence="2" id="KW-0597">Phosphoprotein</keyword>
<dbReference type="InterPro" id="IPR011009">
    <property type="entry name" value="Kinase-like_dom_sf"/>
</dbReference>
<feature type="domain" description="Protein kinase" evidence="14">
    <location>
        <begin position="378"/>
        <end position="714"/>
    </location>
</feature>
<gene>
    <name evidence="15" type="ORF">OsJ_02553</name>
</gene>
<dbReference type="Gene3D" id="1.10.510.10">
    <property type="entry name" value="Transferase(Phosphotransferase) domain 1"/>
    <property type="match status" value="1"/>
</dbReference>
<dbReference type="FunFam" id="3.30.200.20:FF:000307">
    <property type="entry name" value="pollen receptor-like kinase 1"/>
    <property type="match status" value="1"/>
</dbReference>
<evidence type="ECO:0000256" key="10">
    <source>
        <dbReference type="ARBA" id="ARBA00023136"/>
    </source>
</evidence>
<feature type="compositionally biased region" description="Basic and acidic residues" evidence="11">
    <location>
        <begin position="721"/>
        <end position="733"/>
    </location>
</feature>
<feature type="signal peptide" evidence="13">
    <location>
        <begin position="1"/>
        <end position="28"/>
    </location>
</feature>
<dbReference type="Gene3D" id="3.30.200.20">
    <property type="entry name" value="Phosphorylase Kinase, domain 1"/>
    <property type="match status" value="1"/>
</dbReference>
<dbReference type="EMBL" id="CM000138">
    <property type="protein sequence ID" value="EEE54963.1"/>
    <property type="molecule type" value="Genomic_DNA"/>
</dbReference>
<evidence type="ECO:0000256" key="12">
    <source>
        <dbReference type="SAM" id="Phobius"/>
    </source>
</evidence>
<dbReference type="SUPFAM" id="SSF56112">
    <property type="entry name" value="Protein kinase-like (PK-like)"/>
    <property type="match status" value="1"/>
</dbReference>
<accession>B9EY00</accession>
<dbReference type="AlphaFoldDB" id="B9EY00"/>
<keyword evidence="10 12" id="KW-0472">Membrane</keyword>
<evidence type="ECO:0000256" key="9">
    <source>
        <dbReference type="ARBA" id="ARBA00022989"/>
    </source>
</evidence>
<dbReference type="GO" id="GO:0016020">
    <property type="term" value="C:membrane"/>
    <property type="evidence" value="ECO:0007669"/>
    <property type="project" value="UniProtKB-SubCell"/>
</dbReference>
<feature type="transmembrane region" description="Helical" evidence="12">
    <location>
        <begin position="266"/>
        <end position="291"/>
    </location>
</feature>
<keyword evidence="7" id="KW-0547">Nucleotide-binding</keyword>
<comment type="subcellular location">
    <subcellularLocation>
        <location evidence="1">Membrane</location>
    </subcellularLocation>
</comment>
<feature type="chain" id="PRO_5002883857" description="Protein kinase domain-containing protein" evidence="13">
    <location>
        <begin position="29"/>
        <end position="742"/>
    </location>
</feature>
<name>B9EY00_ORYSJ</name>
<dbReference type="GO" id="GO:0005524">
    <property type="term" value="F:ATP binding"/>
    <property type="evidence" value="ECO:0007669"/>
    <property type="project" value="UniProtKB-KW"/>
</dbReference>
<evidence type="ECO:0000259" key="14">
    <source>
        <dbReference type="PROSITE" id="PS50011"/>
    </source>
</evidence>
<evidence type="ECO:0000256" key="4">
    <source>
        <dbReference type="ARBA" id="ARBA00022692"/>
    </source>
</evidence>
<dbReference type="SUPFAM" id="SSF52058">
    <property type="entry name" value="L domain-like"/>
    <property type="match status" value="1"/>
</dbReference>
<feature type="compositionally biased region" description="Low complexity" evidence="11">
    <location>
        <begin position="307"/>
        <end position="317"/>
    </location>
</feature>
<dbReference type="InterPro" id="IPR001611">
    <property type="entry name" value="Leu-rich_rpt"/>
</dbReference>
<dbReference type="PANTHER" id="PTHR48010">
    <property type="entry name" value="OS05G0588300 PROTEIN"/>
    <property type="match status" value="1"/>
</dbReference>